<proteinExistence type="predicted"/>
<dbReference type="CDD" id="cd02440">
    <property type="entry name" value="AdoMet_MTases"/>
    <property type="match status" value="1"/>
</dbReference>
<dbReference type="EMBL" id="JAVJAN010000027">
    <property type="protein sequence ID" value="MDR5587973.1"/>
    <property type="molecule type" value="Genomic_DNA"/>
</dbReference>
<dbReference type="SUPFAM" id="SSF53335">
    <property type="entry name" value="S-adenosyl-L-methionine-dependent methyltransferases"/>
    <property type="match status" value="1"/>
</dbReference>
<evidence type="ECO:0000313" key="3">
    <source>
        <dbReference type="Proteomes" id="UP001256646"/>
    </source>
</evidence>
<keyword evidence="3" id="KW-1185">Reference proteome</keyword>
<feature type="domain" description="Methyltransferase type 11" evidence="1">
    <location>
        <begin position="90"/>
        <end position="152"/>
    </location>
</feature>
<gene>
    <name evidence="2" type="ORF">RGC78_10890</name>
</gene>
<evidence type="ECO:0000313" key="2">
    <source>
        <dbReference type="EMBL" id="MDR5587973.1"/>
    </source>
</evidence>
<dbReference type="Gene3D" id="3.40.50.150">
    <property type="entry name" value="Vaccinia Virus protein VP39"/>
    <property type="match status" value="1"/>
</dbReference>
<dbReference type="InterPro" id="IPR029063">
    <property type="entry name" value="SAM-dependent_MTases_sf"/>
</dbReference>
<dbReference type="Pfam" id="PF08241">
    <property type="entry name" value="Methyltransf_11"/>
    <property type="match status" value="1"/>
</dbReference>
<sequence length="251" mass="29856">MKPYNKDFIVKEVQEYNSLINEYSLGRYCIKKKSSKGIKLQGYMYENTEEYDLPIIQLLKDDKSLMRITPKEIESSYQAIKFAKGKVGIVGLGLGYVVDKIAKKTKVNQVIVYEISEEVIEMYKKNFGENKKVKIIHGDAFKAKPEKFDFFYVDIYEYKLELKVVEDYNTFNKLHEIEEYSFWGMEHFLLSCNYEEVLWVYIPENWIEMSKNLYVSLDTSGYIKNYKQLEEDKVRDVLKEFKKILNNDIEI</sequence>
<reference evidence="2 3" key="1">
    <citation type="submission" date="2023-09" db="EMBL/GenBank/DDBJ databases">
        <authorList>
            <person name="Zhai L."/>
        </authorList>
    </citation>
    <scope>NUCLEOTIDE SEQUENCE [LARGE SCALE GENOMIC DNA]</scope>
    <source>
        <strain evidence="2 3">5 N-1</strain>
    </source>
</reference>
<dbReference type="Proteomes" id="UP001256646">
    <property type="component" value="Unassembled WGS sequence"/>
</dbReference>
<name>A0ABU1EHV1_9CLOT</name>
<dbReference type="RefSeq" id="WP_252211829.1">
    <property type="nucleotide sequence ID" value="NZ_JAVJAN010000027.1"/>
</dbReference>
<protein>
    <recommendedName>
        <fullName evidence="1">Methyltransferase type 11 domain-containing protein</fullName>
    </recommendedName>
</protein>
<accession>A0ABU1EHV1</accession>
<comment type="caution">
    <text evidence="2">The sequence shown here is derived from an EMBL/GenBank/DDBJ whole genome shotgun (WGS) entry which is preliminary data.</text>
</comment>
<organism evidence="2 3">
    <name type="scientific">Clostridium aquiflavi</name>
    <dbReference type="NCBI Taxonomy" id="3073603"/>
    <lineage>
        <taxon>Bacteria</taxon>
        <taxon>Bacillati</taxon>
        <taxon>Bacillota</taxon>
        <taxon>Clostridia</taxon>
        <taxon>Eubacteriales</taxon>
        <taxon>Clostridiaceae</taxon>
        <taxon>Clostridium</taxon>
    </lineage>
</organism>
<dbReference type="InterPro" id="IPR013216">
    <property type="entry name" value="Methyltransf_11"/>
</dbReference>
<evidence type="ECO:0000259" key="1">
    <source>
        <dbReference type="Pfam" id="PF08241"/>
    </source>
</evidence>